<dbReference type="InterPro" id="IPR003593">
    <property type="entry name" value="AAA+_ATPase"/>
</dbReference>
<dbReference type="PROSITE" id="PS00211">
    <property type="entry name" value="ABC_TRANSPORTER_1"/>
    <property type="match status" value="1"/>
</dbReference>
<dbReference type="InterPro" id="IPR010230">
    <property type="entry name" value="FeS-cluster_ATPase_SufC"/>
</dbReference>
<comment type="similarity">
    <text evidence="1">Belongs to the ABC transporter superfamily. Ycf16 family.</text>
</comment>
<dbReference type="InterPro" id="IPR003439">
    <property type="entry name" value="ABC_transporter-like_ATP-bd"/>
</dbReference>
<evidence type="ECO:0000256" key="1">
    <source>
        <dbReference type="ARBA" id="ARBA00006216"/>
    </source>
</evidence>
<dbReference type="PANTHER" id="PTHR43204">
    <property type="entry name" value="ABC TRANSPORTER I FAMILY MEMBER 6, CHLOROPLASTIC"/>
    <property type="match status" value="1"/>
</dbReference>
<evidence type="ECO:0000313" key="5">
    <source>
        <dbReference type="EMBL" id="PIS22510.1"/>
    </source>
</evidence>
<sequence length="254" mass="28433">MQKELLAVKNLIVKIDDKNILNGITLQINAGEIHALMGPNGSGKSTLAQVIAGNPGYLIDGGEVVFNGKNIVDLLPNERAKLGIFLSFQYPLEIPGVNVASFLRMIHNKRFEENISPIKFRALLEEKMTLINTKDEFSDRYLNEGFSGGEKKRMEILQMLVLEPKLVILDEVDSGLDIDALKSVANGVNRLCRKNPETAFMIITHHARILEHIKPNFIHIMQSGRIVKSGGLEVAQKLELEGYKEFNEELEKTN</sequence>
<dbReference type="InterPro" id="IPR027417">
    <property type="entry name" value="P-loop_NTPase"/>
</dbReference>
<keyword evidence="3" id="KW-0067">ATP-binding</keyword>
<dbReference type="SMART" id="SM00382">
    <property type="entry name" value="AAA"/>
    <property type="match status" value="1"/>
</dbReference>
<dbReference type="PANTHER" id="PTHR43204:SF1">
    <property type="entry name" value="ABC TRANSPORTER I FAMILY MEMBER 6, CHLOROPLASTIC"/>
    <property type="match status" value="1"/>
</dbReference>
<protein>
    <submittedName>
        <fullName evidence="5">Fe-S cluster assembly ATPase SufC</fullName>
    </submittedName>
</protein>
<proteinExistence type="inferred from homology"/>
<organism evidence="5 6">
    <name type="scientific">candidate division WWE3 bacterium CG08_land_8_20_14_0_20_41_10</name>
    <dbReference type="NCBI Taxonomy" id="1975085"/>
    <lineage>
        <taxon>Bacteria</taxon>
        <taxon>Katanobacteria</taxon>
    </lineage>
</organism>
<gene>
    <name evidence="5" type="primary">sufC</name>
    <name evidence="5" type="ORF">COT50_01480</name>
</gene>
<dbReference type="GO" id="GO:0016887">
    <property type="term" value="F:ATP hydrolysis activity"/>
    <property type="evidence" value="ECO:0007669"/>
    <property type="project" value="InterPro"/>
</dbReference>
<dbReference type="CDD" id="cd03217">
    <property type="entry name" value="ABC_FeS_Assembly"/>
    <property type="match status" value="1"/>
</dbReference>
<dbReference type="AlphaFoldDB" id="A0A2H0XC38"/>
<dbReference type="Pfam" id="PF00005">
    <property type="entry name" value="ABC_tran"/>
    <property type="match status" value="1"/>
</dbReference>
<name>A0A2H0XC38_UNCKA</name>
<evidence type="ECO:0000256" key="3">
    <source>
        <dbReference type="ARBA" id="ARBA00022840"/>
    </source>
</evidence>
<dbReference type="GO" id="GO:0005524">
    <property type="term" value="F:ATP binding"/>
    <property type="evidence" value="ECO:0007669"/>
    <property type="project" value="UniProtKB-KW"/>
</dbReference>
<dbReference type="Proteomes" id="UP000231252">
    <property type="component" value="Unassembled WGS sequence"/>
</dbReference>
<dbReference type="NCBIfam" id="TIGR01978">
    <property type="entry name" value="sufC"/>
    <property type="match status" value="1"/>
</dbReference>
<accession>A0A2H0XC38</accession>
<dbReference type="SUPFAM" id="SSF52540">
    <property type="entry name" value="P-loop containing nucleoside triphosphate hydrolases"/>
    <property type="match status" value="1"/>
</dbReference>
<feature type="domain" description="ABC transporter" evidence="4">
    <location>
        <begin position="6"/>
        <end position="248"/>
    </location>
</feature>
<dbReference type="InterPro" id="IPR017871">
    <property type="entry name" value="ABC_transporter-like_CS"/>
</dbReference>
<evidence type="ECO:0000313" key="6">
    <source>
        <dbReference type="Proteomes" id="UP000231252"/>
    </source>
</evidence>
<evidence type="ECO:0000259" key="4">
    <source>
        <dbReference type="PROSITE" id="PS50893"/>
    </source>
</evidence>
<keyword evidence="2" id="KW-0547">Nucleotide-binding</keyword>
<dbReference type="Gene3D" id="3.40.50.300">
    <property type="entry name" value="P-loop containing nucleotide triphosphate hydrolases"/>
    <property type="match status" value="1"/>
</dbReference>
<evidence type="ECO:0000256" key="2">
    <source>
        <dbReference type="ARBA" id="ARBA00022741"/>
    </source>
</evidence>
<dbReference type="PROSITE" id="PS50893">
    <property type="entry name" value="ABC_TRANSPORTER_2"/>
    <property type="match status" value="1"/>
</dbReference>
<dbReference type="EMBL" id="PEYU01000026">
    <property type="protein sequence ID" value="PIS22510.1"/>
    <property type="molecule type" value="Genomic_DNA"/>
</dbReference>
<comment type="caution">
    <text evidence="5">The sequence shown here is derived from an EMBL/GenBank/DDBJ whole genome shotgun (WGS) entry which is preliminary data.</text>
</comment>
<reference evidence="6" key="1">
    <citation type="submission" date="2017-09" db="EMBL/GenBank/DDBJ databases">
        <title>Depth-based differentiation of microbial function through sediment-hosted aquifers and enrichment of novel symbionts in the deep terrestrial subsurface.</title>
        <authorList>
            <person name="Probst A.J."/>
            <person name="Ladd B."/>
            <person name="Jarett J.K."/>
            <person name="Geller-Mcgrath D.E."/>
            <person name="Sieber C.M.K."/>
            <person name="Emerson J.B."/>
            <person name="Anantharaman K."/>
            <person name="Thomas B.C."/>
            <person name="Malmstrom R."/>
            <person name="Stieglmeier M."/>
            <person name="Klingl A."/>
            <person name="Woyke T."/>
            <person name="Ryan C.M."/>
            <person name="Banfield J.F."/>
        </authorList>
    </citation>
    <scope>NUCLEOTIDE SEQUENCE [LARGE SCALE GENOMIC DNA]</scope>
</reference>